<reference evidence="2" key="1">
    <citation type="submission" date="2022-06" db="EMBL/GenBank/DDBJ databases">
        <title>Isolation and Genomics of Futiania mangrovii gen. nov., sp. nov., a Rare and Metabolically-versatile member in the Class Alphaproteobacteria.</title>
        <authorList>
            <person name="Liu L."/>
            <person name="Huang W.-C."/>
            <person name="Pan J."/>
            <person name="Li J."/>
            <person name="Huang Y."/>
            <person name="Du H."/>
            <person name="Liu Y."/>
            <person name="Li M."/>
        </authorList>
    </citation>
    <scope>NUCLEOTIDE SEQUENCE</scope>
    <source>
        <strain evidence="2">FT118</strain>
    </source>
</reference>
<dbReference type="SUPFAM" id="SSF50249">
    <property type="entry name" value="Nucleic acid-binding proteins"/>
    <property type="match status" value="1"/>
</dbReference>
<keyword evidence="3" id="KW-1185">Reference proteome</keyword>
<name>A0A9J6PBX7_9PROT</name>
<protein>
    <submittedName>
        <fullName evidence="2">OB-fold domain-containing protein</fullName>
    </submittedName>
</protein>
<evidence type="ECO:0000313" key="3">
    <source>
        <dbReference type="Proteomes" id="UP001055804"/>
    </source>
</evidence>
<feature type="domain" description="ChsH2 C-terminal OB-fold" evidence="1">
    <location>
        <begin position="46"/>
        <end position="106"/>
    </location>
</feature>
<dbReference type="EMBL" id="JAMZFT010000001">
    <property type="protein sequence ID" value="MCP1335099.1"/>
    <property type="molecule type" value="Genomic_DNA"/>
</dbReference>
<gene>
    <name evidence="2" type="ORF">NJQ99_01605</name>
</gene>
<dbReference type="Proteomes" id="UP001055804">
    <property type="component" value="Unassembled WGS sequence"/>
</dbReference>
<sequence>MRALLDRYRADAEAGRLAFQSCRACGANQAFLRPFCQACGSEDIDWRHAAGGGTVAAHSVLHRAPTPDYRAKVPYAIALVDLDEGVRVMTHADLDLSVGQRVALSFAPHESAEGTLHLPRVSAAE</sequence>
<dbReference type="AlphaFoldDB" id="A0A9J6PBX7"/>
<dbReference type="PANTHER" id="PTHR34075">
    <property type="entry name" value="BLR3430 PROTEIN"/>
    <property type="match status" value="1"/>
</dbReference>
<dbReference type="Pfam" id="PF01796">
    <property type="entry name" value="OB_ChsH2_C"/>
    <property type="match status" value="1"/>
</dbReference>
<proteinExistence type="predicted"/>
<dbReference type="PANTHER" id="PTHR34075:SF5">
    <property type="entry name" value="BLR3430 PROTEIN"/>
    <property type="match status" value="1"/>
</dbReference>
<organism evidence="2 3">
    <name type="scientific">Futiania mangrovi</name>
    <dbReference type="NCBI Taxonomy" id="2959716"/>
    <lineage>
        <taxon>Bacteria</taxon>
        <taxon>Pseudomonadati</taxon>
        <taxon>Pseudomonadota</taxon>
        <taxon>Alphaproteobacteria</taxon>
        <taxon>Futianiales</taxon>
        <taxon>Futianiaceae</taxon>
        <taxon>Futiania</taxon>
    </lineage>
</organism>
<dbReference type="InterPro" id="IPR052513">
    <property type="entry name" value="Thioester_dehydratase-like"/>
</dbReference>
<comment type="caution">
    <text evidence="2">The sequence shown here is derived from an EMBL/GenBank/DDBJ whole genome shotgun (WGS) entry which is preliminary data.</text>
</comment>
<dbReference type="InterPro" id="IPR012340">
    <property type="entry name" value="NA-bd_OB-fold"/>
</dbReference>
<evidence type="ECO:0000259" key="1">
    <source>
        <dbReference type="Pfam" id="PF01796"/>
    </source>
</evidence>
<accession>A0A9J6PBX7</accession>
<dbReference type="RefSeq" id="WP_269331054.1">
    <property type="nucleotide sequence ID" value="NZ_JAMZFT010000001.1"/>
</dbReference>
<evidence type="ECO:0000313" key="2">
    <source>
        <dbReference type="EMBL" id="MCP1335099.1"/>
    </source>
</evidence>
<dbReference type="InterPro" id="IPR002878">
    <property type="entry name" value="ChsH2_C"/>
</dbReference>